<dbReference type="Proteomes" id="UP000243745">
    <property type="component" value="Unassembled WGS sequence"/>
</dbReference>
<dbReference type="EMBL" id="FOXF01000072">
    <property type="protein sequence ID" value="SFP76201.1"/>
    <property type="molecule type" value="Genomic_DNA"/>
</dbReference>
<evidence type="ECO:0000313" key="1">
    <source>
        <dbReference type="EMBL" id="SFP76201.1"/>
    </source>
</evidence>
<organism evidence="1 2">
    <name type="scientific">Ruminobacter amylophilus</name>
    <dbReference type="NCBI Taxonomy" id="867"/>
    <lineage>
        <taxon>Bacteria</taxon>
        <taxon>Pseudomonadati</taxon>
        <taxon>Pseudomonadota</taxon>
        <taxon>Gammaproteobacteria</taxon>
        <taxon>Aeromonadales</taxon>
        <taxon>Succinivibrionaceae</taxon>
        <taxon>Ruminobacter</taxon>
    </lineage>
</organism>
<protein>
    <submittedName>
        <fullName evidence="1">Uncharacterized protein</fullName>
    </submittedName>
</protein>
<dbReference type="AlphaFoldDB" id="A0A662ZKY5"/>
<keyword evidence="2" id="KW-1185">Reference proteome</keyword>
<accession>A0A662ZKY5</accession>
<sequence length="52" mass="6041">MPDNLPYELGIQVTPTVISADNERHILILDELGRINQKTTDRIFIEQRYGNE</sequence>
<gene>
    <name evidence="1" type="ORF">SAMN02910344_02249</name>
</gene>
<proteinExistence type="predicted"/>
<evidence type="ECO:0000313" key="2">
    <source>
        <dbReference type="Proteomes" id="UP000243745"/>
    </source>
</evidence>
<name>A0A662ZKY5_9GAMM</name>
<reference evidence="1 2" key="1">
    <citation type="submission" date="2016-10" db="EMBL/GenBank/DDBJ databases">
        <authorList>
            <person name="Varghese N."/>
            <person name="Submissions S."/>
        </authorList>
    </citation>
    <scope>NUCLEOTIDE SEQUENCE [LARGE SCALE GENOMIC DNA]</scope>
    <source>
        <strain evidence="1 2">DSM 1361</strain>
    </source>
</reference>